<dbReference type="InterPro" id="IPR014729">
    <property type="entry name" value="Rossmann-like_a/b/a_fold"/>
</dbReference>
<dbReference type="Gene3D" id="1.10.240.10">
    <property type="entry name" value="Tyrosyl-Transfer RNA Synthetase"/>
    <property type="match status" value="1"/>
</dbReference>
<comment type="caution">
    <text evidence="11">The sequence shown here is derived from an EMBL/GenBank/DDBJ whole genome shotgun (WGS) entry which is preliminary data.</text>
</comment>
<keyword evidence="3 9" id="KW-0436">Ligase</keyword>
<organism evidence="11 12">
    <name type="scientific">Rhodanobacter caeni</name>
    <dbReference type="NCBI Taxonomy" id="657654"/>
    <lineage>
        <taxon>Bacteria</taxon>
        <taxon>Pseudomonadati</taxon>
        <taxon>Pseudomonadota</taxon>
        <taxon>Gammaproteobacteria</taxon>
        <taxon>Lysobacterales</taxon>
        <taxon>Rhodanobacteraceae</taxon>
        <taxon>Rhodanobacter</taxon>
    </lineage>
</organism>
<accession>A0ABN0UJG6</accession>
<feature type="short sequence motif" description="'KMSKS' region" evidence="9">
    <location>
        <begin position="202"/>
        <end position="206"/>
    </location>
</feature>
<feature type="binding site" evidence="9">
    <location>
        <begin position="155"/>
        <end position="157"/>
    </location>
    <ligand>
        <name>ATP</name>
        <dbReference type="ChEBI" id="CHEBI:30616"/>
    </ligand>
</feature>
<comment type="subunit">
    <text evidence="9">Homodimer.</text>
</comment>
<proteinExistence type="inferred from homology"/>
<dbReference type="PANTHER" id="PTHR43766:SF1">
    <property type="entry name" value="TRYPTOPHAN--TRNA LIGASE, MITOCHONDRIAL"/>
    <property type="match status" value="1"/>
</dbReference>
<evidence type="ECO:0000256" key="8">
    <source>
        <dbReference type="ARBA" id="ARBA00049929"/>
    </source>
</evidence>
<dbReference type="PANTHER" id="PTHR43766">
    <property type="entry name" value="TRYPTOPHAN--TRNA LIGASE, MITOCHONDRIAL"/>
    <property type="match status" value="1"/>
</dbReference>
<dbReference type="SUPFAM" id="SSF52374">
    <property type="entry name" value="Nucleotidylyl transferase"/>
    <property type="match status" value="1"/>
</dbReference>
<dbReference type="Gene3D" id="3.40.50.620">
    <property type="entry name" value="HUPs"/>
    <property type="match status" value="1"/>
</dbReference>
<keyword evidence="7 9" id="KW-0030">Aminoacyl-tRNA synthetase</keyword>
<dbReference type="NCBIfam" id="NF008923">
    <property type="entry name" value="PRK12284.1"/>
    <property type="match status" value="1"/>
</dbReference>
<dbReference type="InterPro" id="IPR050203">
    <property type="entry name" value="Trp-tRNA_synthetase"/>
</dbReference>
<evidence type="ECO:0000256" key="9">
    <source>
        <dbReference type="HAMAP-Rule" id="MF_00140"/>
    </source>
</evidence>
<protein>
    <recommendedName>
        <fullName evidence="9">Tryptophan--tRNA ligase</fullName>
        <ecNumber evidence="9">6.1.1.2</ecNumber>
    </recommendedName>
    <alternativeName>
        <fullName evidence="9">Tryptophanyl-tRNA synthetase</fullName>
        <shortName evidence="9">TrpRS</shortName>
    </alternativeName>
</protein>
<keyword evidence="5 9" id="KW-0067">ATP-binding</keyword>
<feature type="binding site" evidence="9">
    <location>
        <begin position="10"/>
        <end position="12"/>
    </location>
    <ligand>
        <name>ATP</name>
        <dbReference type="ChEBI" id="CHEBI:30616"/>
    </ligand>
</feature>
<keyword evidence="4 9" id="KW-0547">Nucleotide-binding</keyword>
<evidence type="ECO:0000256" key="2">
    <source>
        <dbReference type="ARBA" id="ARBA00022490"/>
    </source>
</evidence>
<evidence type="ECO:0000256" key="5">
    <source>
        <dbReference type="ARBA" id="ARBA00022840"/>
    </source>
</evidence>
<evidence type="ECO:0000256" key="10">
    <source>
        <dbReference type="RuleBase" id="RU363036"/>
    </source>
</evidence>
<comment type="function">
    <text evidence="9">Catalyzes the attachment of tryptophan to tRNA(Trp).</text>
</comment>
<dbReference type="Proteomes" id="UP001500657">
    <property type="component" value="Unassembled WGS sequence"/>
</dbReference>
<evidence type="ECO:0000256" key="6">
    <source>
        <dbReference type="ARBA" id="ARBA00022917"/>
    </source>
</evidence>
<feature type="binding site" evidence="9">
    <location>
        <begin position="202"/>
        <end position="206"/>
    </location>
    <ligand>
        <name>ATP</name>
        <dbReference type="ChEBI" id="CHEBI:30616"/>
    </ligand>
</feature>
<evidence type="ECO:0000313" key="11">
    <source>
        <dbReference type="EMBL" id="GAA0252707.1"/>
    </source>
</evidence>
<dbReference type="PRINTS" id="PR01039">
    <property type="entry name" value="TRNASYNTHTRP"/>
</dbReference>
<dbReference type="EC" id="6.1.1.2" evidence="9"/>
<dbReference type="HAMAP" id="MF_00140_B">
    <property type="entry name" value="Trp_tRNA_synth_B"/>
    <property type="match status" value="1"/>
</dbReference>
<feature type="binding site" evidence="9">
    <location>
        <position position="143"/>
    </location>
    <ligand>
        <name>L-tryptophan</name>
        <dbReference type="ChEBI" id="CHEBI:57912"/>
    </ligand>
</feature>
<name>A0ABN0UJG6_9GAMM</name>
<dbReference type="InterPro" id="IPR036913">
    <property type="entry name" value="YegP-like_sf"/>
</dbReference>
<dbReference type="InterPro" id="IPR024109">
    <property type="entry name" value="Trp-tRNA-ligase_bac-type"/>
</dbReference>
<evidence type="ECO:0000256" key="7">
    <source>
        <dbReference type="ARBA" id="ARBA00023146"/>
    </source>
</evidence>
<sequence length="453" mass="48873">MNTRVLTGITTTGTPHLGNYVGAIRPAIAASREPGVDAFFFMADYHALIKSGDAARIERSRLEIAATWLAAGLDPEKATFYRQSDIPEIPELTWFLTCITSKGMLNRAHAYKAAVDRNAESGEDADAGITAGLYMYPVLMAADILAFDANQVPVGRDQIQHIEMARDIAQRFNHLHGGEFFVLPQVQIDEQVATLPGLDGRKMSKSYDNTIPLFAGGRKALRDTIMRIVTDSRAPGEPKDADGSALFTLFRAFASETETAAYRQALEQGLGWGEAKQILYERIEADVAPMRERYEALMADPAGIEAILLRGAAKARAIATPKLAALRQALGLRSGAVSAPSGAVKKVAGAGKAPRFASFRDADGKFRFRLFSAEGEQLLLSIAFDDPKAAGAMQKRIGSLGATGAVLRMKERGMTLDVDGEAVAETPDYADEPARDDALRRLREALGELAAKA</sequence>
<gene>
    <name evidence="9" type="primary">trpS</name>
    <name evidence="11" type="ORF">GCM10009126_17500</name>
</gene>
<feature type="short sequence motif" description="'HIGH' region" evidence="9">
    <location>
        <begin position="11"/>
        <end position="19"/>
    </location>
</feature>
<reference evidence="11 12" key="1">
    <citation type="journal article" date="2019" name="Int. J. Syst. Evol. Microbiol.">
        <title>The Global Catalogue of Microorganisms (GCM) 10K type strain sequencing project: providing services to taxonomists for standard genome sequencing and annotation.</title>
        <authorList>
            <consortium name="The Broad Institute Genomics Platform"/>
            <consortium name="The Broad Institute Genome Sequencing Center for Infectious Disease"/>
            <person name="Wu L."/>
            <person name="Ma J."/>
        </authorList>
    </citation>
    <scope>NUCLEOTIDE SEQUENCE [LARGE SCALE GENOMIC DNA]</scope>
    <source>
        <strain evidence="11 12">JCM 16242</strain>
    </source>
</reference>
<keyword evidence="2 9" id="KW-0963">Cytoplasm</keyword>
<evidence type="ECO:0000256" key="1">
    <source>
        <dbReference type="ARBA" id="ARBA00005594"/>
    </source>
</evidence>
<dbReference type="GO" id="GO:0016874">
    <property type="term" value="F:ligase activity"/>
    <property type="evidence" value="ECO:0007669"/>
    <property type="project" value="UniProtKB-KW"/>
</dbReference>
<comment type="subcellular location">
    <subcellularLocation>
        <location evidence="9">Cytoplasm</location>
    </subcellularLocation>
</comment>
<dbReference type="NCBIfam" id="TIGR00233">
    <property type="entry name" value="trpS"/>
    <property type="match status" value="1"/>
</dbReference>
<dbReference type="Pfam" id="PF00579">
    <property type="entry name" value="tRNA-synt_1b"/>
    <property type="match status" value="1"/>
</dbReference>
<dbReference type="SUPFAM" id="SSF160113">
    <property type="entry name" value="YegP-like"/>
    <property type="match status" value="1"/>
</dbReference>
<comment type="similarity">
    <text evidence="1 9 10">Belongs to the class-I aminoacyl-tRNA synthetase family.</text>
</comment>
<evidence type="ECO:0000313" key="12">
    <source>
        <dbReference type="Proteomes" id="UP001500657"/>
    </source>
</evidence>
<keyword evidence="12" id="KW-1185">Reference proteome</keyword>
<dbReference type="RefSeq" id="WP_343882318.1">
    <property type="nucleotide sequence ID" value="NZ_BAAAFO010000003.1"/>
</dbReference>
<feature type="binding site" evidence="9">
    <location>
        <position position="195"/>
    </location>
    <ligand>
        <name>ATP</name>
        <dbReference type="ChEBI" id="CHEBI:30616"/>
    </ligand>
</feature>
<feature type="binding site" evidence="9">
    <location>
        <begin position="18"/>
        <end position="19"/>
    </location>
    <ligand>
        <name>ATP</name>
        <dbReference type="ChEBI" id="CHEBI:30616"/>
    </ligand>
</feature>
<dbReference type="InterPro" id="IPR002306">
    <property type="entry name" value="Trp-tRNA-ligase"/>
</dbReference>
<evidence type="ECO:0000256" key="4">
    <source>
        <dbReference type="ARBA" id="ARBA00022741"/>
    </source>
</evidence>
<comment type="catalytic activity">
    <reaction evidence="8 9">
        <text>tRNA(Trp) + L-tryptophan + ATP = L-tryptophyl-tRNA(Trp) + AMP + diphosphate + H(+)</text>
        <dbReference type="Rhea" id="RHEA:24080"/>
        <dbReference type="Rhea" id="RHEA-COMP:9671"/>
        <dbReference type="Rhea" id="RHEA-COMP:9705"/>
        <dbReference type="ChEBI" id="CHEBI:15378"/>
        <dbReference type="ChEBI" id="CHEBI:30616"/>
        <dbReference type="ChEBI" id="CHEBI:33019"/>
        <dbReference type="ChEBI" id="CHEBI:57912"/>
        <dbReference type="ChEBI" id="CHEBI:78442"/>
        <dbReference type="ChEBI" id="CHEBI:78535"/>
        <dbReference type="ChEBI" id="CHEBI:456215"/>
        <dbReference type="EC" id="6.1.1.2"/>
    </reaction>
</comment>
<keyword evidence="6 9" id="KW-0648">Protein biosynthesis</keyword>
<dbReference type="EMBL" id="BAAAFO010000003">
    <property type="protein sequence ID" value="GAA0252707.1"/>
    <property type="molecule type" value="Genomic_DNA"/>
</dbReference>
<evidence type="ECO:0000256" key="3">
    <source>
        <dbReference type="ARBA" id="ARBA00022598"/>
    </source>
</evidence>
<dbReference type="CDD" id="cd00806">
    <property type="entry name" value="TrpRS_core"/>
    <property type="match status" value="1"/>
</dbReference>
<dbReference type="InterPro" id="IPR002305">
    <property type="entry name" value="aa-tRNA-synth_Ic"/>
</dbReference>